<evidence type="ECO:0000256" key="4">
    <source>
        <dbReference type="ARBA" id="ARBA00022801"/>
    </source>
</evidence>
<dbReference type="Gene3D" id="3.30.70.80">
    <property type="entry name" value="Peptidase S8 propeptide/proteinase inhibitor I9"/>
    <property type="match status" value="1"/>
</dbReference>
<dbReference type="OrthoDB" id="206201at2759"/>
<proteinExistence type="inferred from homology"/>
<evidence type="ECO:0000256" key="2">
    <source>
        <dbReference type="ARBA" id="ARBA00022670"/>
    </source>
</evidence>
<comment type="similarity">
    <text evidence="1 6">Belongs to the peptidase S8 family.</text>
</comment>
<keyword evidence="5" id="KW-0720">Serine protease</keyword>
<dbReference type="GO" id="GO:0005576">
    <property type="term" value="C:extracellular region"/>
    <property type="evidence" value="ECO:0007669"/>
    <property type="project" value="UniProtKB-ARBA"/>
</dbReference>
<evidence type="ECO:0000313" key="11">
    <source>
        <dbReference type="Proteomes" id="UP000226192"/>
    </source>
</evidence>
<evidence type="ECO:0000259" key="8">
    <source>
        <dbReference type="Pfam" id="PF00082"/>
    </source>
</evidence>
<evidence type="ECO:0000256" key="1">
    <source>
        <dbReference type="ARBA" id="ARBA00011073"/>
    </source>
</evidence>
<evidence type="ECO:0000313" key="10">
    <source>
        <dbReference type="EMBL" id="PHH61960.1"/>
    </source>
</evidence>
<dbReference type="PANTHER" id="PTHR43806">
    <property type="entry name" value="PEPTIDASE S8"/>
    <property type="match status" value="1"/>
</dbReference>
<protein>
    <recommendedName>
        <fullName evidence="12">Inhibitor I9 domain-containing protein</fullName>
    </recommendedName>
</protein>
<dbReference type="PROSITE" id="PS51892">
    <property type="entry name" value="SUBTILASE"/>
    <property type="match status" value="1"/>
</dbReference>
<evidence type="ECO:0000259" key="9">
    <source>
        <dbReference type="Pfam" id="PF05922"/>
    </source>
</evidence>
<dbReference type="SUPFAM" id="SSF54897">
    <property type="entry name" value="Protease propeptides/inhibitors"/>
    <property type="match status" value="1"/>
</dbReference>
<dbReference type="InterPro" id="IPR022398">
    <property type="entry name" value="Peptidase_S8_His-AS"/>
</dbReference>
<evidence type="ECO:0008006" key="12">
    <source>
        <dbReference type="Google" id="ProtNLM"/>
    </source>
</evidence>
<dbReference type="PROSITE" id="PS00137">
    <property type="entry name" value="SUBTILASE_HIS"/>
    <property type="match status" value="1"/>
</dbReference>
<comment type="caution">
    <text evidence="6">Lacks conserved residue(s) required for the propagation of feature annotation.</text>
</comment>
<comment type="caution">
    <text evidence="10">The sequence shown here is derived from an EMBL/GenBank/DDBJ whole genome shotgun (WGS) entry which is preliminary data.</text>
</comment>
<dbReference type="GO" id="GO:0004252">
    <property type="term" value="F:serine-type endopeptidase activity"/>
    <property type="evidence" value="ECO:0007669"/>
    <property type="project" value="InterPro"/>
</dbReference>
<evidence type="ECO:0000256" key="3">
    <source>
        <dbReference type="ARBA" id="ARBA00022729"/>
    </source>
</evidence>
<evidence type="ECO:0000256" key="6">
    <source>
        <dbReference type="PROSITE-ProRule" id="PRU01240"/>
    </source>
</evidence>
<dbReference type="SUPFAM" id="SSF52743">
    <property type="entry name" value="Subtilisin-like"/>
    <property type="match status" value="1"/>
</dbReference>
<accession>A0A2C5Y3H2</accession>
<dbReference type="EMBL" id="NJET01000086">
    <property type="protein sequence ID" value="PHH61960.1"/>
    <property type="molecule type" value="Genomic_DNA"/>
</dbReference>
<evidence type="ECO:0000256" key="7">
    <source>
        <dbReference type="SAM" id="SignalP"/>
    </source>
</evidence>
<dbReference type="InterPro" id="IPR015500">
    <property type="entry name" value="Peptidase_S8_subtilisin-rel"/>
</dbReference>
<keyword evidence="2" id="KW-0645">Protease</keyword>
<dbReference type="InterPro" id="IPR050131">
    <property type="entry name" value="Peptidase_S8_subtilisin-like"/>
</dbReference>
<gene>
    <name evidence="10" type="ORF">CDD81_7709</name>
</gene>
<dbReference type="InterPro" id="IPR000209">
    <property type="entry name" value="Peptidase_S8/S53_dom"/>
</dbReference>
<evidence type="ECO:0000256" key="5">
    <source>
        <dbReference type="ARBA" id="ARBA00022825"/>
    </source>
</evidence>
<feature type="domain" description="Peptidase S8/S53" evidence="8">
    <location>
        <begin position="143"/>
        <end position="213"/>
    </location>
</feature>
<dbReference type="AlphaFoldDB" id="A0A2C5Y3H2"/>
<dbReference type="PANTHER" id="PTHR43806:SF58">
    <property type="entry name" value="ALKALINE PROTEASE 1-RELATED"/>
    <property type="match status" value="1"/>
</dbReference>
<dbReference type="Proteomes" id="UP000226192">
    <property type="component" value="Unassembled WGS sequence"/>
</dbReference>
<feature type="signal peptide" evidence="7">
    <location>
        <begin position="1"/>
        <end position="15"/>
    </location>
</feature>
<dbReference type="InterPro" id="IPR037045">
    <property type="entry name" value="S8pro/Inhibitor_I9_sf"/>
</dbReference>
<dbReference type="InterPro" id="IPR023827">
    <property type="entry name" value="Peptidase_S8_Asp-AS"/>
</dbReference>
<name>A0A2C5Y3H2_9HYPO</name>
<reference evidence="10 11" key="1">
    <citation type="submission" date="2017-06" db="EMBL/GenBank/DDBJ databases">
        <title>Ant-infecting Ophiocordyceps genomes reveal a high diversity of potential behavioral manipulation genes and a possible major role for enterotoxins.</title>
        <authorList>
            <person name="De Bekker C."/>
            <person name="Evans H.C."/>
            <person name="Brachmann A."/>
            <person name="Hughes D.P."/>
        </authorList>
    </citation>
    <scope>NUCLEOTIDE SEQUENCE [LARGE SCALE GENOMIC DNA]</scope>
    <source>
        <strain evidence="10 11">Map64</strain>
    </source>
</reference>
<keyword evidence="3 7" id="KW-0732">Signal</keyword>
<dbReference type="Pfam" id="PF05922">
    <property type="entry name" value="Inhibitor_I9"/>
    <property type="match status" value="1"/>
</dbReference>
<dbReference type="Gene3D" id="3.40.50.200">
    <property type="entry name" value="Peptidase S8/S53 domain"/>
    <property type="match status" value="1"/>
</dbReference>
<dbReference type="InterPro" id="IPR036852">
    <property type="entry name" value="Peptidase_S8/S53_dom_sf"/>
</dbReference>
<feature type="domain" description="Inhibitor I9" evidence="9">
    <location>
        <begin position="40"/>
        <end position="104"/>
    </location>
</feature>
<keyword evidence="11" id="KW-1185">Reference proteome</keyword>
<dbReference type="InterPro" id="IPR010259">
    <property type="entry name" value="S8pro/Inhibitor_I9"/>
</dbReference>
<dbReference type="PROSITE" id="PS00136">
    <property type="entry name" value="SUBTILASE_ASP"/>
    <property type="match status" value="1"/>
</dbReference>
<dbReference type="PRINTS" id="PR00723">
    <property type="entry name" value="SUBTILISIN"/>
</dbReference>
<feature type="chain" id="PRO_5012519033" description="Inhibitor I9 domain-containing protein" evidence="7">
    <location>
        <begin position="16"/>
        <end position="215"/>
    </location>
</feature>
<organism evidence="10 11">
    <name type="scientific">Ophiocordyceps australis</name>
    <dbReference type="NCBI Taxonomy" id="1399860"/>
    <lineage>
        <taxon>Eukaryota</taxon>
        <taxon>Fungi</taxon>
        <taxon>Dikarya</taxon>
        <taxon>Ascomycota</taxon>
        <taxon>Pezizomycotina</taxon>
        <taxon>Sordariomycetes</taxon>
        <taxon>Hypocreomycetidae</taxon>
        <taxon>Hypocreales</taxon>
        <taxon>Ophiocordycipitaceae</taxon>
        <taxon>Ophiocordyceps</taxon>
    </lineage>
</organism>
<dbReference type="Pfam" id="PF00082">
    <property type="entry name" value="Peptidase_S8"/>
    <property type="match status" value="1"/>
</dbReference>
<keyword evidence="4" id="KW-0378">Hydrolase</keyword>
<sequence length="215" mass="22866">MRFVETLLLFPLVLAAPGPARRSSLAPLLVPRDGQLVEGQYIVKMRSEVAEQSISSAMQGLSAEPAYTYRDSFNGFAGSLTPEELEKIRAHPDVEMVEQDALVSMFDSPQRDADWGLARLSSNKPGTTTYTFDSSAGEGTCAYVIDTGVDASHPDFEGRAKLVKNFVRGAGDNEGDDHGHGTHVSGTIGSKTYGVAKKTKILGVKVLSASGGGTK</sequence>
<dbReference type="GO" id="GO:0006508">
    <property type="term" value="P:proteolysis"/>
    <property type="evidence" value="ECO:0007669"/>
    <property type="project" value="UniProtKB-KW"/>
</dbReference>
<dbReference type="STRING" id="1399860.A0A2C5Y3H2"/>